<dbReference type="InterPro" id="IPR042099">
    <property type="entry name" value="ANL_N_sf"/>
</dbReference>
<dbReference type="Pfam" id="PF13193">
    <property type="entry name" value="AMP-binding_C"/>
    <property type="match status" value="1"/>
</dbReference>
<name>A0A1H5M243_RHOJO</name>
<evidence type="ECO:0000259" key="4">
    <source>
        <dbReference type="Pfam" id="PF13193"/>
    </source>
</evidence>
<feature type="domain" description="AMP-binding enzyme C-terminal" evidence="4">
    <location>
        <begin position="424"/>
        <end position="499"/>
    </location>
</feature>
<gene>
    <name evidence="5" type="ORF">SAMN04490220_8564</name>
</gene>
<dbReference type="GO" id="GO:0031956">
    <property type="term" value="F:medium-chain fatty acid-CoA ligase activity"/>
    <property type="evidence" value="ECO:0007669"/>
    <property type="project" value="TreeGrafter"/>
</dbReference>
<evidence type="ECO:0000313" key="5">
    <source>
        <dbReference type="EMBL" id="SEE82817.1"/>
    </source>
</evidence>
<evidence type="ECO:0000256" key="1">
    <source>
        <dbReference type="ARBA" id="ARBA00006432"/>
    </source>
</evidence>
<dbReference type="SUPFAM" id="SSF56801">
    <property type="entry name" value="Acetyl-CoA synthetase-like"/>
    <property type="match status" value="1"/>
</dbReference>
<dbReference type="Pfam" id="PF00501">
    <property type="entry name" value="AMP-binding"/>
    <property type="match status" value="1"/>
</dbReference>
<organism evidence="5 6">
    <name type="scientific">Rhodococcus jostii</name>
    <dbReference type="NCBI Taxonomy" id="132919"/>
    <lineage>
        <taxon>Bacteria</taxon>
        <taxon>Bacillati</taxon>
        <taxon>Actinomycetota</taxon>
        <taxon>Actinomycetes</taxon>
        <taxon>Mycobacteriales</taxon>
        <taxon>Nocardiaceae</taxon>
        <taxon>Rhodococcus</taxon>
    </lineage>
</organism>
<evidence type="ECO:0000259" key="3">
    <source>
        <dbReference type="Pfam" id="PF00501"/>
    </source>
</evidence>
<evidence type="ECO:0000256" key="2">
    <source>
        <dbReference type="ARBA" id="ARBA00022598"/>
    </source>
</evidence>
<evidence type="ECO:0000313" key="6">
    <source>
        <dbReference type="Proteomes" id="UP000183407"/>
    </source>
</evidence>
<keyword evidence="2 5" id="KW-0436">Ligase</keyword>
<dbReference type="Proteomes" id="UP000183407">
    <property type="component" value="Unassembled WGS sequence"/>
</dbReference>
<accession>A0A1H5M243</accession>
<proteinExistence type="inferred from homology"/>
<dbReference type="EMBL" id="FNTL01000005">
    <property type="protein sequence ID" value="SEE82817.1"/>
    <property type="molecule type" value="Genomic_DNA"/>
</dbReference>
<dbReference type="PANTHER" id="PTHR43201">
    <property type="entry name" value="ACYL-COA SYNTHETASE"/>
    <property type="match status" value="1"/>
</dbReference>
<dbReference type="InterPro" id="IPR025110">
    <property type="entry name" value="AMP-bd_C"/>
</dbReference>
<dbReference type="Gene3D" id="3.40.50.12780">
    <property type="entry name" value="N-terminal domain of ligase-like"/>
    <property type="match status" value="1"/>
</dbReference>
<reference evidence="6" key="1">
    <citation type="submission" date="2016-10" db="EMBL/GenBank/DDBJ databases">
        <authorList>
            <person name="Varghese N."/>
        </authorList>
    </citation>
    <scope>NUCLEOTIDE SEQUENCE [LARGE SCALE GENOMIC DNA]</scope>
    <source>
        <strain evidence="6">DSM 44719</strain>
    </source>
</reference>
<dbReference type="PANTHER" id="PTHR43201:SF5">
    <property type="entry name" value="MEDIUM-CHAIN ACYL-COA LIGASE ACSF2, MITOCHONDRIAL"/>
    <property type="match status" value="1"/>
</dbReference>
<sequence length="530" mass="57580">MDERTILGALMASDAKAPGEVRLRLVGDRGYTARELLTRAALLAGVLAESGVNSGDRVAIMMSNRIEFLDTFFAAAHIGALSVPLNTSLRGPILEHMLRDSAPAVLVIEESFTEVIGRALTKVGISPRVLVIDHAPSSFAMDTRDYATALDAAGAVPPADVTRYDDAAILYTSGTTGPSKGVLHTHNSIVAFGEKADWLFGYTPQDVAHNCLPLFHANALCVTLLPALRAGATVVFGRRFSASGFWQEIRDEQATVISILGAMVPILWGAQPTEDDADNAVRVALSVPTPSAEFYDSFEKRFGLRLVSQYGMTDTSSVIGTPPDQPGRPGYSGVAHPDFECVVADEHDMPVPDGVAGELIVRPLKPDSIMSCYWNNAQATMETWRNLWFHTGDVLVREPDGWFRFIDRQKDAMRRFGENISSFEVETVVATHPCVHEVAVYAVPSELSEDEVMAAIVLVPGSVADLAELGRYCDEHLPYFASPRYLLVVEELPKTKNEKVLKSELRRIGVTDKTVDRGARGRKAAATPAV</sequence>
<dbReference type="InterPro" id="IPR020845">
    <property type="entry name" value="AMP-binding_CS"/>
</dbReference>
<dbReference type="GO" id="GO:0006631">
    <property type="term" value="P:fatty acid metabolic process"/>
    <property type="evidence" value="ECO:0007669"/>
    <property type="project" value="TreeGrafter"/>
</dbReference>
<dbReference type="PROSITE" id="PS00455">
    <property type="entry name" value="AMP_BINDING"/>
    <property type="match status" value="1"/>
</dbReference>
<protein>
    <submittedName>
        <fullName evidence="5">Crotonobetaine/carnitine-CoA ligase</fullName>
    </submittedName>
</protein>
<dbReference type="Gene3D" id="3.30.300.30">
    <property type="match status" value="1"/>
</dbReference>
<dbReference type="AlphaFoldDB" id="A0A1H5M243"/>
<dbReference type="InterPro" id="IPR000873">
    <property type="entry name" value="AMP-dep_synth/lig_dom"/>
</dbReference>
<feature type="domain" description="AMP-dependent synthetase/ligase" evidence="3">
    <location>
        <begin position="26"/>
        <end position="374"/>
    </location>
</feature>
<comment type="similarity">
    <text evidence="1">Belongs to the ATP-dependent AMP-binding enzyme family.</text>
</comment>
<dbReference type="InterPro" id="IPR045851">
    <property type="entry name" value="AMP-bd_C_sf"/>
</dbReference>